<protein>
    <recommendedName>
        <fullName evidence="3">Type II secretion system protein GspG C-terminal domain-containing protein</fullName>
    </recommendedName>
</protein>
<accession>A0A3B1CE11</accession>
<reference evidence="2" key="1">
    <citation type="submission" date="2018-06" db="EMBL/GenBank/DDBJ databases">
        <authorList>
            <person name="Zhirakovskaya E."/>
        </authorList>
    </citation>
    <scope>NUCLEOTIDE SEQUENCE</scope>
</reference>
<evidence type="ECO:0000313" key="2">
    <source>
        <dbReference type="EMBL" id="VAX16965.1"/>
    </source>
</evidence>
<gene>
    <name evidence="2" type="ORF">MNBD_NITROSPINAE04-1212</name>
</gene>
<evidence type="ECO:0000256" key="1">
    <source>
        <dbReference type="SAM" id="MobiDB-lite"/>
    </source>
</evidence>
<proteinExistence type="predicted"/>
<dbReference type="SUPFAM" id="SSF54523">
    <property type="entry name" value="Pili subunits"/>
    <property type="match status" value="1"/>
</dbReference>
<name>A0A3B1CE11_9ZZZZ</name>
<dbReference type="AlphaFoldDB" id="A0A3B1CE11"/>
<dbReference type="InterPro" id="IPR045584">
    <property type="entry name" value="Pilin-like"/>
</dbReference>
<dbReference type="PROSITE" id="PS51257">
    <property type="entry name" value="PROKAR_LIPOPROTEIN"/>
    <property type="match status" value="1"/>
</dbReference>
<organism evidence="2">
    <name type="scientific">hydrothermal vent metagenome</name>
    <dbReference type="NCBI Taxonomy" id="652676"/>
    <lineage>
        <taxon>unclassified sequences</taxon>
        <taxon>metagenomes</taxon>
        <taxon>ecological metagenomes</taxon>
    </lineage>
</organism>
<evidence type="ECO:0008006" key="3">
    <source>
        <dbReference type="Google" id="ProtNLM"/>
    </source>
</evidence>
<sequence>MRQILALLVAFALCAAGACSKEKTTDLAQEMAAQKEIVEIKLLIKDGKNELADKKLVQLKERFGHTKTYEEAKQNLLNAGLSADSRKLSITGKKLVKLENLVLGYREETGQWPAPGAIAKPLDAWDNELYWVVAGPGKSYDLLIISSGKDGNPGTGDDLIAVWVAPKLDKKKYKAGRKGKGVKSDSKKKLKESASVAMTIEDLMNLESESGASADRSATLKQFKKAGKESKKSGQRRQGETIMSLEEIKTKLER</sequence>
<dbReference type="EMBL" id="UOGA01000082">
    <property type="protein sequence ID" value="VAX16965.1"/>
    <property type="molecule type" value="Genomic_DNA"/>
</dbReference>
<feature type="region of interest" description="Disordered" evidence="1">
    <location>
        <begin position="207"/>
        <end position="254"/>
    </location>
</feature>